<gene>
    <name evidence="12" type="ORF">COF57_21445</name>
</gene>
<feature type="domain" description="Core-binding (CB)" evidence="11">
    <location>
        <begin position="21"/>
        <end position="118"/>
    </location>
</feature>
<keyword evidence="5" id="KW-0229">DNA integration</keyword>
<evidence type="ECO:0000256" key="8">
    <source>
        <dbReference type="ARBA" id="ARBA00023306"/>
    </source>
</evidence>
<keyword evidence="2" id="KW-0963">Cytoplasm</keyword>
<keyword evidence="4" id="KW-0159">Chromosome partition</keyword>
<dbReference type="Gene3D" id="1.10.150.130">
    <property type="match status" value="1"/>
</dbReference>
<evidence type="ECO:0000256" key="2">
    <source>
        <dbReference type="ARBA" id="ARBA00022490"/>
    </source>
</evidence>
<dbReference type="AlphaFoldDB" id="A0A2C4PZ95"/>
<dbReference type="GO" id="GO:0006310">
    <property type="term" value="P:DNA recombination"/>
    <property type="evidence" value="ECO:0007669"/>
    <property type="project" value="UniProtKB-KW"/>
</dbReference>
<dbReference type="SUPFAM" id="SSF47823">
    <property type="entry name" value="lambda integrase-like, N-terminal domain"/>
    <property type="match status" value="1"/>
</dbReference>
<keyword evidence="8" id="KW-0131">Cell cycle</keyword>
<dbReference type="SUPFAM" id="SSF56349">
    <property type="entry name" value="DNA breaking-rejoining enzymes"/>
    <property type="match status" value="1"/>
</dbReference>
<dbReference type="EMBL" id="NUSP01000021">
    <property type="protein sequence ID" value="PHD58086.1"/>
    <property type="molecule type" value="Genomic_DNA"/>
</dbReference>
<proteinExistence type="predicted"/>
<dbReference type="GO" id="GO:0007059">
    <property type="term" value="P:chromosome segregation"/>
    <property type="evidence" value="ECO:0007669"/>
    <property type="project" value="UniProtKB-KW"/>
</dbReference>
<dbReference type="Pfam" id="PF00589">
    <property type="entry name" value="Phage_integrase"/>
    <property type="match status" value="1"/>
</dbReference>
<protein>
    <submittedName>
        <fullName evidence="12">Tyrosine recombinase XerS</fullName>
    </submittedName>
</protein>
<comment type="subcellular location">
    <subcellularLocation>
        <location evidence="1">Cytoplasm</location>
    </subcellularLocation>
</comment>
<dbReference type="NCBIfam" id="NF003462">
    <property type="entry name" value="PRK05084.1"/>
    <property type="match status" value="1"/>
</dbReference>
<dbReference type="RefSeq" id="WP_098815761.1">
    <property type="nucleotide sequence ID" value="NZ_NUSP01000021.1"/>
</dbReference>
<evidence type="ECO:0000256" key="7">
    <source>
        <dbReference type="ARBA" id="ARBA00023172"/>
    </source>
</evidence>
<dbReference type="PANTHER" id="PTHR30349">
    <property type="entry name" value="PHAGE INTEGRASE-RELATED"/>
    <property type="match status" value="1"/>
</dbReference>
<sequence length="361" mass="42950">MDYSKQRQKSVHRKKLYENLNEMPFYIEEFVEYKELHDASPSTLLNYVYDFRVFFNWLLSEQIIEFKPIKDISFSDLENLKKKDVENFMRFLKLQQNMQNSSVNRKISALKSLFKYLTSLSENEDGECYFYRNVMAKIEIHKDKETLNARAKRMRSKIFHNDDDQEFLNYVKYEHEKSLTKHQLFYFLRDKDRDVAILSLFLGSGIRVSELADLRMEDINLKERLIDVIRKGNKEDSVWITPIALNDLEKYMEIRDNKYAPGKELKNVFLSKYKHTAQPLSVRAIQDIVEKYTKAYGKRMSPHKLRHTLANKLYMEEKDSLQVMQQLGHTSQDTALLYTQLGETTIKDSLGRIGKNKEIRV</sequence>
<dbReference type="Pfam" id="PF02899">
    <property type="entry name" value="Phage_int_SAM_1"/>
    <property type="match status" value="1"/>
</dbReference>
<comment type="caution">
    <text evidence="12">The sequence shown here is derived from an EMBL/GenBank/DDBJ whole genome shotgun (WGS) entry which is preliminary data.</text>
</comment>
<feature type="domain" description="Tyr recombinase" evidence="10">
    <location>
        <begin position="174"/>
        <end position="351"/>
    </location>
</feature>
<dbReference type="PROSITE" id="PS51900">
    <property type="entry name" value="CB"/>
    <property type="match status" value="1"/>
</dbReference>
<evidence type="ECO:0000259" key="10">
    <source>
        <dbReference type="PROSITE" id="PS51898"/>
    </source>
</evidence>
<evidence type="ECO:0000256" key="6">
    <source>
        <dbReference type="ARBA" id="ARBA00023125"/>
    </source>
</evidence>
<dbReference type="InterPro" id="IPR011010">
    <property type="entry name" value="DNA_brk_join_enz"/>
</dbReference>
<evidence type="ECO:0000256" key="5">
    <source>
        <dbReference type="ARBA" id="ARBA00022908"/>
    </source>
</evidence>
<dbReference type="InterPro" id="IPR044068">
    <property type="entry name" value="CB"/>
</dbReference>
<name>A0A2C4PZ95_9BACI</name>
<dbReference type="PROSITE" id="PS51898">
    <property type="entry name" value="TYR_RECOMBINASE"/>
    <property type="match status" value="1"/>
</dbReference>
<dbReference type="GO" id="GO:0015074">
    <property type="term" value="P:DNA integration"/>
    <property type="evidence" value="ECO:0007669"/>
    <property type="project" value="UniProtKB-KW"/>
</dbReference>
<reference evidence="12 13" key="1">
    <citation type="submission" date="2017-09" db="EMBL/GenBank/DDBJ databases">
        <title>Large-scale bioinformatics analysis of Bacillus genomes uncovers conserved roles of natural products in bacterial physiology.</title>
        <authorList>
            <consortium name="Agbiome Team Llc"/>
            <person name="Bleich R.M."/>
            <person name="Grubbs K.J."/>
            <person name="Santa Maria K.C."/>
            <person name="Allen S.E."/>
            <person name="Farag S."/>
            <person name="Shank E.A."/>
            <person name="Bowers A."/>
        </authorList>
    </citation>
    <scope>NUCLEOTIDE SEQUENCE [LARGE SCALE GENOMIC DNA]</scope>
    <source>
        <strain evidence="12 13">AFS044295</strain>
    </source>
</reference>
<evidence type="ECO:0000256" key="9">
    <source>
        <dbReference type="PROSITE-ProRule" id="PRU01248"/>
    </source>
</evidence>
<keyword evidence="7" id="KW-0233">DNA recombination</keyword>
<evidence type="ECO:0000313" key="12">
    <source>
        <dbReference type="EMBL" id="PHD58086.1"/>
    </source>
</evidence>
<dbReference type="InterPro" id="IPR050090">
    <property type="entry name" value="Tyrosine_recombinase_XerCD"/>
</dbReference>
<keyword evidence="3" id="KW-0132">Cell division</keyword>
<dbReference type="InterPro" id="IPR010998">
    <property type="entry name" value="Integrase_recombinase_N"/>
</dbReference>
<dbReference type="Proteomes" id="UP000223364">
    <property type="component" value="Unassembled WGS sequence"/>
</dbReference>
<evidence type="ECO:0000259" key="11">
    <source>
        <dbReference type="PROSITE" id="PS51900"/>
    </source>
</evidence>
<dbReference type="InterPro" id="IPR002104">
    <property type="entry name" value="Integrase_catalytic"/>
</dbReference>
<dbReference type="PANTHER" id="PTHR30349:SF77">
    <property type="entry name" value="TYROSINE RECOMBINASE XERC"/>
    <property type="match status" value="1"/>
</dbReference>
<dbReference type="GO" id="GO:0005737">
    <property type="term" value="C:cytoplasm"/>
    <property type="evidence" value="ECO:0007669"/>
    <property type="project" value="UniProtKB-SubCell"/>
</dbReference>
<dbReference type="GO" id="GO:0003677">
    <property type="term" value="F:DNA binding"/>
    <property type="evidence" value="ECO:0007669"/>
    <property type="project" value="UniProtKB-UniRule"/>
</dbReference>
<evidence type="ECO:0000256" key="4">
    <source>
        <dbReference type="ARBA" id="ARBA00022829"/>
    </source>
</evidence>
<organism evidence="12 13">
    <name type="scientific">Bacillus wiedmannii</name>
    <dbReference type="NCBI Taxonomy" id="1890302"/>
    <lineage>
        <taxon>Bacteria</taxon>
        <taxon>Bacillati</taxon>
        <taxon>Bacillota</taxon>
        <taxon>Bacilli</taxon>
        <taxon>Bacillales</taxon>
        <taxon>Bacillaceae</taxon>
        <taxon>Bacillus</taxon>
        <taxon>Bacillus cereus group</taxon>
    </lineage>
</organism>
<dbReference type="Gene3D" id="1.10.443.10">
    <property type="entry name" value="Intergrase catalytic core"/>
    <property type="match status" value="1"/>
</dbReference>
<dbReference type="InterPro" id="IPR004107">
    <property type="entry name" value="Integrase_SAM-like_N"/>
</dbReference>
<evidence type="ECO:0000256" key="3">
    <source>
        <dbReference type="ARBA" id="ARBA00022618"/>
    </source>
</evidence>
<dbReference type="InterPro" id="IPR013762">
    <property type="entry name" value="Integrase-like_cat_sf"/>
</dbReference>
<evidence type="ECO:0000313" key="13">
    <source>
        <dbReference type="Proteomes" id="UP000223364"/>
    </source>
</evidence>
<keyword evidence="6 9" id="KW-0238">DNA-binding</keyword>
<evidence type="ECO:0000256" key="1">
    <source>
        <dbReference type="ARBA" id="ARBA00004496"/>
    </source>
</evidence>
<accession>A0A2C4PZ95</accession>
<dbReference type="GO" id="GO:0051301">
    <property type="term" value="P:cell division"/>
    <property type="evidence" value="ECO:0007669"/>
    <property type="project" value="UniProtKB-KW"/>
</dbReference>